<dbReference type="Gene3D" id="3.30.470.10">
    <property type="match status" value="1"/>
</dbReference>
<dbReference type="Pfam" id="PF01063">
    <property type="entry name" value="Aminotran_4"/>
    <property type="match status" value="1"/>
</dbReference>
<keyword evidence="2" id="KW-0032">Aminotransferase</keyword>
<dbReference type="STRING" id="561720.SAMN06275492_101310"/>
<sequence length="277" mass="30710">MKLCYLDGEFLPFEKAVIPVSDHIIQRGIGVFDLVRTYGRRPMMMTYHLERLSRSASSLGIDEKLGLEAMKSLVRQGIDKMEGDGEVLVKFYITGGDRFVDGCRFPDPRYFVSFEDLVLPDRENYEKGVRLFPLDRARLLPSAKSIDYSAALAKNSVDPGALEVLYCPGGVISEAGHSTFFMVKDGKVITAPDDMVLAGTTRSLIIQILEENDIPLEMRAPSLDEVSSSQEAFISGSVKEIMPVVKIGTQTVGDGKPGPITAKIAELYRQNVPRWLE</sequence>
<dbReference type="InterPro" id="IPR050571">
    <property type="entry name" value="Class-IV_PLP-Dep_Aminotrnsfr"/>
</dbReference>
<gene>
    <name evidence="2" type="ORF">SAMN06275492_101310</name>
</gene>
<dbReference type="OrthoDB" id="9805628at2"/>
<reference evidence="3" key="1">
    <citation type="submission" date="2017-04" db="EMBL/GenBank/DDBJ databases">
        <authorList>
            <person name="Varghese N."/>
            <person name="Submissions S."/>
        </authorList>
    </citation>
    <scope>NUCLEOTIDE SEQUENCE [LARGE SCALE GENOMIC DNA]</scope>
    <source>
        <strain evidence="3">USBA 82</strain>
    </source>
</reference>
<dbReference type="PANTHER" id="PTHR42743">
    <property type="entry name" value="AMINO-ACID AMINOTRANSFERASE"/>
    <property type="match status" value="1"/>
</dbReference>
<protein>
    <submittedName>
        <fullName evidence="2">Branched-chain amino acid aminotransferase</fullName>
    </submittedName>
</protein>
<dbReference type="EMBL" id="FXBB01000001">
    <property type="protein sequence ID" value="SMG11962.1"/>
    <property type="molecule type" value="Genomic_DNA"/>
</dbReference>
<evidence type="ECO:0000313" key="2">
    <source>
        <dbReference type="EMBL" id="SMG11962.1"/>
    </source>
</evidence>
<dbReference type="RefSeq" id="WP_085543583.1">
    <property type="nucleotide sequence ID" value="NZ_FXBB01000001.1"/>
</dbReference>
<dbReference type="Proteomes" id="UP000193355">
    <property type="component" value="Unassembled WGS sequence"/>
</dbReference>
<dbReference type="SUPFAM" id="SSF56752">
    <property type="entry name" value="D-aminoacid aminotransferase-like PLP-dependent enzymes"/>
    <property type="match status" value="1"/>
</dbReference>
<dbReference type="PANTHER" id="PTHR42743:SF11">
    <property type="entry name" value="AMINODEOXYCHORISMATE LYASE"/>
    <property type="match status" value="1"/>
</dbReference>
<dbReference type="GO" id="GO:0008483">
    <property type="term" value="F:transaminase activity"/>
    <property type="evidence" value="ECO:0007669"/>
    <property type="project" value="UniProtKB-KW"/>
</dbReference>
<dbReference type="GO" id="GO:0046394">
    <property type="term" value="P:carboxylic acid biosynthetic process"/>
    <property type="evidence" value="ECO:0007669"/>
    <property type="project" value="UniProtKB-ARBA"/>
</dbReference>
<dbReference type="Gene3D" id="3.20.10.10">
    <property type="entry name" value="D-amino Acid Aminotransferase, subunit A, domain 2"/>
    <property type="match status" value="1"/>
</dbReference>
<dbReference type="InterPro" id="IPR036038">
    <property type="entry name" value="Aminotransferase-like"/>
</dbReference>
<comment type="similarity">
    <text evidence="1">Belongs to the class-IV pyridoxal-phosphate-dependent aminotransferase family.</text>
</comment>
<organism evidence="2 3">
    <name type="scientific">Dethiosulfovibrio salsuginis</name>
    <dbReference type="NCBI Taxonomy" id="561720"/>
    <lineage>
        <taxon>Bacteria</taxon>
        <taxon>Thermotogati</taxon>
        <taxon>Synergistota</taxon>
        <taxon>Synergistia</taxon>
        <taxon>Synergistales</taxon>
        <taxon>Dethiosulfovibrionaceae</taxon>
        <taxon>Dethiosulfovibrio</taxon>
    </lineage>
</organism>
<dbReference type="InterPro" id="IPR001544">
    <property type="entry name" value="Aminotrans_IV"/>
</dbReference>
<name>A0A1X7ICS5_9BACT</name>
<dbReference type="InterPro" id="IPR043131">
    <property type="entry name" value="BCAT-like_N"/>
</dbReference>
<keyword evidence="3" id="KW-1185">Reference proteome</keyword>
<keyword evidence="2" id="KW-0808">Transferase</keyword>
<evidence type="ECO:0000256" key="1">
    <source>
        <dbReference type="ARBA" id="ARBA00009320"/>
    </source>
</evidence>
<dbReference type="InterPro" id="IPR043132">
    <property type="entry name" value="BCAT-like_C"/>
</dbReference>
<accession>A0A1X7ICS5</accession>
<proteinExistence type="inferred from homology"/>
<evidence type="ECO:0000313" key="3">
    <source>
        <dbReference type="Proteomes" id="UP000193355"/>
    </source>
</evidence>
<dbReference type="AlphaFoldDB" id="A0A1X7ICS5"/>